<dbReference type="EMBL" id="MZ571476">
    <property type="protein sequence ID" value="UBR43425.1"/>
    <property type="molecule type" value="Genomic_DNA"/>
</dbReference>
<keyword evidence="1" id="KW-0496">Mitochondrion</keyword>
<geneLocation type="mitochondrion" evidence="1"/>
<evidence type="ECO:0000313" key="1">
    <source>
        <dbReference type="EMBL" id="UBR43425.1"/>
    </source>
</evidence>
<dbReference type="InterPro" id="IPR027434">
    <property type="entry name" value="Homing_endonucl"/>
</dbReference>
<proteinExistence type="predicted"/>
<gene>
    <name evidence="1" type="primary">orf46</name>
</gene>
<sequence length="46" mass="5169">MGSKFKAYCLWEKAFNQVEIKAHLSDQGLKSIAKLKAELSSVKRSV</sequence>
<reference evidence="1" key="1">
    <citation type="submission" date="2021-07" db="EMBL/GenBank/DDBJ databases">
        <authorList>
            <person name="Wang H."/>
            <person name="Liu F."/>
        </authorList>
    </citation>
    <scope>NUCLEOTIDE SEQUENCE</scope>
    <source>
        <strain evidence="1">CNS000531</strain>
    </source>
</reference>
<organism evidence="1">
    <name type="scientific">Ulva intestinalis</name>
    <name type="common">Hollow green nori</name>
    <name type="synonym">Enteromorpha intestinalis</name>
    <dbReference type="NCBI Taxonomy" id="3116"/>
    <lineage>
        <taxon>Eukaryota</taxon>
        <taxon>Viridiplantae</taxon>
        <taxon>Chlorophyta</taxon>
        <taxon>core chlorophytes</taxon>
        <taxon>Ulvophyceae</taxon>
        <taxon>OUU clade</taxon>
        <taxon>Ulvales</taxon>
        <taxon>Ulvaceae</taxon>
        <taxon>Ulva</taxon>
    </lineage>
</organism>
<protein>
    <submittedName>
        <fullName evidence="1">Uncharacterized protein</fullName>
    </submittedName>
</protein>
<dbReference type="AlphaFoldDB" id="A0A8K1HSW0"/>
<name>A0A8K1HSW0_ULVIN</name>
<dbReference type="RefSeq" id="YP_010216404.1">
    <property type="nucleotide sequence ID" value="NC_058886.1"/>
</dbReference>
<dbReference type="GeneID" id="68661696"/>
<dbReference type="Gene3D" id="3.10.28.10">
    <property type="entry name" value="Homing endonucleases"/>
    <property type="match status" value="1"/>
</dbReference>
<accession>A0A8K1HSW0</accession>